<proteinExistence type="predicted"/>
<gene>
    <name evidence="1" type="ORF">FB45DRAFT_890455</name>
</gene>
<keyword evidence="2" id="KW-1185">Reference proteome</keyword>
<evidence type="ECO:0000313" key="2">
    <source>
        <dbReference type="Proteomes" id="UP001221142"/>
    </source>
</evidence>
<accession>A0AAD7CKZ3</accession>
<dbReference type="Proteomes" id="UP001221142">
    <property type="component" value="Unassembled WGS sequence"/>
</dbReference>
<evidence type="ECO:0000313" key="1">
    <source>
        <dbReference type="EMBL" id="KAJ7651408.1"/>
    </source>
</evidence>
<organism evidence="1 2">
    <name type="scientific">Roridomyces roridus</name>
    <dbReference type="NCBI Taxonomy" id="1738132"/>
    <lineage>
        <taxon>Eukaryota</taxon>
        <taxon>Fungi</taxon>
        <taxon>Dikarya</taxon>
        <taxon>Basidiomycota</taxon>
        <taxon>Agaricomycotina</taxon>
        <taxon>Agaricomycetes</taxon>
        <taxon>Agaricomycetidae</taxon>
        <taxon>Agaricales</taxon>
        <taxon>Marasmiineae</taxon>
        <taxon>Mycenaceae</taxon>
        <taxon>Roridomyces</taxon>
    </lineage>
</organism>
<dbReference type="EMBL" id="JARKIF010000001">
    <property type="protein sequence ID" value="KAJ7651408.1"/>
    <property type="molecule type" value="Genomic_DNA"/>
</dbReference>
<sequence length="312" mass="36012">MSSSRVSRPVERVHCCRHYNAPHTWSNSFTSWEYLTSRRNIWKPWQTLNLNSLTAWDTGSFCDEPVLRAIQRLLANPALRAVRMLCTFRNEADIARIWDGCSESIKHLEYSFNLLDQAGDAVFHEAGARRRIKLDSFESNNVAEILLWLQDPSCPLDLSDLKALQFTKPVEALFNSVFGPVYDNVQILSTDPDILDLSRFRLSQLEISTTFPPTQHFHVLRTIRPENRHPLRSLIIRPSRLTTDVVEETIRHLPKLGAEFPNLKLVVIAASLAFDKVKMTQVKYFRSPDSSITLRCYSKSVDLLRPWYNKIV</sequence>
<name>A0AAD7CKZ3_9AGAR</name>
<dbReference type="AlphaFoldDB" id="A0AAD7CKZ3"/>
<comment type="caution">
    <text evidence="1">The sequence shown here is derived from an EMBL/GenBank/DDBJ whole genome shotgun (WGS) entry which is preliminary data.</text>
</comment>
<reference evidence="1" key="1">
    <citation type="submission" date="2023-03" db="EMBL/GenBank/DDBJ databases">
        <title>Massive genome expansion in bonnet fungi (Mycena s.s.) driven by repeated elements and novel gene families across ecological guilds.</title>
        <authorList>
            <consortium name="Lawrence Berkeley National Laboratory"/>
            <person name="Harder C.B."/>
            <person name="Miyauchi S."/>
            <person name="Viragh M."/>
            <person name="Kuo A."/>
            <person name="Thoen E."/>
            <person name="Andreopoulos B."/>
            <person name="Lu D."/>
            <person name="Skrede I."/>
            <person name="Drula E."/>
            <person name="Henrissat B."/>
            <person name="Morin E."/>
            <person name="Kohler A."/>
            <person name="Barry K."/>
            <person name="LaButti K."/>
            <person name="Morin E."/>
            <person name="Salamov A."/>
            <person name="Lipzen A."/>
            <person name="Mereny Z."/>
            <person name="Hegedus B."/>
            <person name="Baldrian P."/>
            <person name="Stursova M."/>
            <person name="Weitz H."/>
            <person name="Taylor A."/>
            <person name="Grigoriev I.V."/>
            <person name="Nagy L.G."/>
            <person name="Martin F."/>
            <person name="Kauserud H."/>
        </authorList>
    </citation>
    <scope>NUCLEOTIDE SEQUENCE</scope>
    <source>
        <strain evidence="1">9284</strain>
    </source>
</reference>
<protein>
    <submittedName>
        <fullName evidence="1">Uncharacterized protein</fullName>
    </submittedName>
</protein>